<accession>A0A158DSX1</accession>
<keyword evidence="4" id="KW-1185">Reference proteome</keyword>
<dbReference type="EMBL" id="FCOI02000052">
    <property type="protein sequence ID" value="SAK97613.1"/>
    <property type="molecule type" value="Genomic_DNA"/>
</dbReference>
<organism evidence="3 4">
    <name type="scientific">Caballeronia temeraria</name>
    <dbReference type="NCBI Taxonomy" id="1777137"/>
    <lineage>
        <taxon>Bacteria</taxon>
        <taxon>Pseudomonadati</taxon>
        <taxon>Pseudomonadota</taxon>
        <taxon>Betaproteobacteria</taxon>
        <taxon>Burkholderiales</taxon>
        <taxon>Burkholderiaceae</taxon>
        <taxon>Caballeronia</taxon>
    </lineage>
</organism>
<sequence>MNRTITIRAMLIAAVTASVCFTSGCNRNTSGGSTAASDSAGSSAPAAASFPATAASDAPAGASQ</sequence>
<feature type="signal peptide" evidence="2">
    <location>
        <begin position="1"/>
        <end position="20"/>
    </location>
</feature>
<keyword evidence="2" id="KW-0732">Signal</keyword>
<evidence type="ECO:0000313" key="4">
    <source>
        <dbReference type="Proteomes" id="UP000054624"/>
    </source>
</evidence>
<feature type="region of interest" description="Disordered" evidence="1">
    <location>
        <begin position="29"/>
        <end position="64"/>
    </location>
</feature>
<proteinExistence type="predicted"/>
<evidence type="ECO:0000256" key="2">
    <source>
        <dbReference type="SAM" id="SignalP"/>
    </source>
</evidence>
<dbReference type="Proteomes" id="UP000054624">
    <property type="component" value="Unassembled WGS sequence"/>
</dbReference>
<evidence type="ECO:0000313" key="3">
    <source>
        <dbReference type="EMBL" id="SAK97613.1"/>
    </source>
</evidence>
<evidence type="ECO:0000256" key="1">
    <source>
        <dbReference type="SAM" id="MobiDB-lite"/>
    </source>
</evidence>
<dbReference type="PROSITE" id="PS51257">
    <property type="entry name" value="PROKAR_LIPOPROTEIN"/>
    <property type="match status" value="1"/>
</dbReference>
<name>A0A158DSX1_9BURK</name>
<feature type="chain" id="PRO_5007624465" description="Lipoprotein" evidence="2">
    <location>
        <begin position="21"/>
        <end position="64"/>
    </location>
</feature>
<gene>
    <name evidence="3" type="ORF">AWB76_07432</name>
</gene>
<protein>
    <recommendedName>
        <fullName evidence="5">Lipoprotein</fullName>
    </recommendedName>
</protein>
<dbReference type="AlphaFoldDB" id="A0A158DSX1"/>
<dbReference type="STRING" id="1777137.AWB76_07432"/>
<dbReference type="RefSeq" id="WP_157696300.1">
    <property type="nucleotide sequence ID" value="NZ_FCOI02000052.1"/>
</dbReference>
<evidence type="ECO:0008006" key="5">
    <source>
        <dbReference type="Google" id="ProtNLM"/>
    </source>
</evidence>
<reference evidence="4" key="1">
    <citation type="submission" date="2016-01" db="EMBL/GenBank/DDBJ databases">
        <authorList>
            <person name="Peeters Charlotte."/>
        </authorList>
    </citation>
    <scope>NUCLEOTIDE SEQUENCE [LARGE SCALE GENOMIC DNA]</scope>
</reference>